<dbReference type="OrthoDB" id="6407410at2759"/>
<gene>
    <name evidence="6" type="ORF">MVEN_01913700</name>
</gene>
<comment type="caution">
    <text evidence="6">The sequence shown here is derived from an EMBL/GenBank/DDBJ whole genome shotgun (WGS) entry which is preliminary data.</text>
</comment>
<evidence type="ECO:0000259" key="5">
    <source>
        <dbReference type="PROSITE" id="PS51792"/>
    </source>
</evidence>
<protein>
    <submittedName>
        <fullName evidence="6">Protein yippee-like</fullName>
    </submittedName>
</protein>
<feature type="region of interest" description="Disordered" evidence="4">
    <location>
        <begin position="117"/>
        <end position="139"/>
    </location>
</feature>
<comment type="similarity">
    <text evidence="1">Belongs to the yippee family.</text>
</comment>
<dbReference type="EMBL" id="JACAZI010000019">
    <property type="protein sequence ID" value="KAF7339960.1"/>
    <property type="molecule type" value="Genomic_DNA"/>
</dbReference>
<dbReference type="InterPro" id="IPR034751">
    <property type="entry name" value="Yippee"/>
</dbReference>
<evidence type="ECO:0000313" key="7">
    <source>
        <dbReference type="Proteomes" id="UP000620124"/>
    </source>
</evidence>
<dbReference type="PANTHER" id="PTHR13848">
    <property type="entry name" value="PROTEIN YIPPEE-LIKE CG15309-RELATED"/>
    <property type="match status" value="1"/>
</dbReference>
<evidence type="ECO:0000256" key="3">
    <source>
        <dbReference type="ARBA" id="ARBA00022833"/>
    </source>
</evidence>
<feature type="compositionally biased region" description="Polar residues" evidence="4">
    <location>
        <begin position="121"/>
        <end position="132"/>
    </location>
</feature>
<dbReference type="PROSITE" id="PS51792">
    <property type="entry name" value="YIPPEE"/>
    <property type="match status" value="1"/>
</dbReference>
<dbReference type="Pfam" id="PF03226">
    <property type="entry name" value="Yippee-Mis18"/>
    <property type="match status" value="1"/>
</dbReference>
<organism evidence="6 7">
    <name type="scientific">Mycena venus</name>
    <dbReference type="NCBI Taxonomy" id="2733690"/>
    <lineage>
        <taxon>Eukaryota</taxon>
        <taxon>Fungi</taxon>
        <taxon>Dikarya</taxon>
        <taxon>Basidiomycota</taxon>
        <taxon>Agaricomycotina</taxon>
        <taxon>Agaricomycetes</taxon>
        <taxon>Agaricomycetidae</taxon>
        <taxon>Agaricales</taxon>
        <taxon>Marasmiineae</taxon>
        <taxon>Mycenaceae</taxon>
        <taxon>Mycena</taxon>
    </lineage>
</organism>
<name>A0A8H6XEK2_9AGAR</name>
<dbReference type="AlphaFoldDB" id="A0A8H6XEK2"/>
<evidence type="ECO:0000256" key="2">
    <source>
        <dbReference type="ARBA" id="ARBA00022723"/>
    </source>
</evidence>
<feature type="domain" description="Yippee" evidence="5">
    <location>
        <begin position="13"/>
        <end position="110"/>
    </location>
</feature>
<keyword evidence="3" id="KW-0862">Zinc</keyword>
<dbReference type="GO" id="GO:0046872">
    <property type="term" value="F:metal ion binding"/>
    <property type="evidence" value="ECO:0007669"/>
    <property type="project" value="UniProtKB-KW"/>
</dbReference>
<dbReference type="InterPro" id="IPR039058">
    <property type="entry name" value="Yippee_fam"/>
</dbReference>
<evidence type="ECO:0000256" key="4">
    <source>
        <dbReference type="SAM" id="MobiDB-lite"/>
    </source>
</evidence>
<dbReference type="Proteomes" id="UP000620124">
    <property type="component" value="Unassembled WGS sequence"/>
</dbReference>
<reference evidence="6" key="1">
    <citation type="submission" date="2020-05" db="EMBL/GenBank/DDBJ databases">
        <title>Mycena genomes resolve the evolution of fungal bioluminescence.</title>
        <authorList>
            <person name="Tsai I.J."/>
        </authorList>
    </citation>
    <scope>NUCLEOTIDE SEQUENCE</scope>
    <source>
        <strain evidence="6">CCC161011</strain>
    </source>
</reference>
<sequence length="198" mass="22051">MGMSYRRYLAGERIYGCSTCRTHLATIHSMVSRAFNGQHGRAYLFDGVVNVIEGEANDRPMTTGNHTVRDIYCCKCGTTLGWKYEKAYEASQKYKEGKYILERNLLVDPLCTRRVPPSPSPLANQTQTQTPSGPAAARITPQRTYSFPRSNALRPFPSISTAAAPGTGKKPVKMIQPPANQRESFVLNLTQAEFSRQD</sequence>
<evidence type="ECO:0000256" key="1">
    <source>
        <dbReference type="ARBA" id="ARBA00005613"/>
    </source>
</evidence>
<dbReference type="InterPro" id="IPR004910">
    <property type="entry name" value="Yippee/Mis18/Cereblon"/>
</dbReference>
<feature type="region of interest" description="Disordered" evidence="4">
    <location>
        <begin position="156"/>
        <end position="178"/>
    </location>
</feature>
<proteinExistence type="inferred from homology"/>
<accession>A0A8H6XEK2</accession>
<evidence type="ECO:0000313" key="6">
    <source>
        <dbReference type="EMBL" id="KAF7339960.1"/>
    </source>
</evidence>
<keyword evidence="2" id="KW-0479">Metal-binding</keyword>
<keyword evidence="7" id="KW-1185">Reference proteome</keyword>